<accession>A0A327JLD7</accession>
<organism evidence="9 10">
    <name type="scientific">Rhodobium orientis</name>
    <dbReference type="NCBI Taxonomy" id="34017"/>
    <lineage>
        <taxon>Bacteria</taxon>
        <taxon>Pseudomonadati</taxon>
        <taxon>Pseudomonadota</taxon>
        <taxon>Alphaproteobacteria</taxon>
        <taxon>Hyphomicrobiales</taxon>
        <taxon>Rhodobiaceae</taxon>
        <taxon>Rhodobium</taxon>
    </lineage>
</organism>
<feature type="binding site" evidence="7">
    <location>
        <position position="113"/>
    </location>
    <ligand>
        <name>S-adenosyl-L-methionine</name>
        <dbReference type="ChEBI" id="CHEBI:59789"/>
    </ligand>
</feature>
<evidence type="ECO:0000256" key="1">
    <source>
        <dbReference type="ARBA" id="ARBA00000142"/>
    </source>
</evidence>
<dbReference type="InterPro" id="IPR029063">
    <property type="entry name" value="SAM-dependent_MTases_sf"/>
</dbReference>
<feature type="binding site" evidence="7">
    <location>
        <position position="86"/>
    </location>
    <ligand>
        <name>S-adenosyl-L-methionine</name>
        <dbReference type="ChEBI" id="CHEBI:59789"/>
    </ligand>
</feature>
<sequence>MDEDRHGGALHGRRKGKKLRPRQAGLMADLLPRLALDLETPAPERPASLFPGAAVRALWLEIGIGGGEHLVACAGSNPDIGLIGCEPFVNGMAKAVSAIDATGLANIRLHHGDAREVLDWLPDAALQKVLLLYPDPWPKRRHWKRRFVCRGNLDRLARVLRPGGELLVASDIESYVAWTLAYVRDHPSFAWTARRADDWRRPFADWPGTRYEAKAIREGRVPTYLHFRRTDAAPETG</sequence>
<dbReference type="PROSITE" id="PS51625">
    <property type="entry name" value="SAM_MT_TRMB"/>
    <property type="match status" value="1"/>
</dbReference>
<name>A0A327JLD7_9HYPH</name>
<feature type="binding site" evidence="7">
    <location>
        <begin position="209"/>
        <end position="212"/>
    </location>
    <ligand>
        <name>substrate</name>
    </ligand>
</feature>
<comment type="function">
    <text evidence="2 7">Catalyzes the formation of N(7)-methylguanine at position 46 (m7G46) in tRNA.</text>
</comment>
<dbReference type="Gene3D" id="3.40.50.150">
    <property type="entry name" value="Vaccinia Virus protein VP39"/>
    <property type="match status" value="1"/>
</dbReference>
<reference evidence="9 10" key="1">
    <citation type="submission" date="2017-07" db="EMBL/GenBank/DDBJ databases">
        <title>Draft Genome Sequences of Select Purple Nonsulfur Bacteria.</title>
        <authorList>
            <person name="Lasarre B."/>
            <person name="Mckinlay J.B."/>
        </authorList>
    </citation>
    <scope>NUCLEOTIDE SEQUENCE [LARGE SCALE GENOMIC DNA]</scope>
    <source>
        <strain evidence="9 10">DSM 11290</strain>
    </source>
</reference>
<comment type="pathway">
    <text evidence="7">tRNA modification; N(7)-methylguanine-tRNA biosynthesis.</text>
</comment>
<feature type="binding site" evidence="7">
    <location>
        <position position="61"/>
    </location>
    <ligand>
        <name>S-adenosyl-L-methionine</name>
        <dbReference type="ChEBI" id="CHEBI:59789"/>
    </ligand>
</feature>
<keyword evidence="4 7" id="KW-0808">Transferase</keyword>
<evidence type="ECO:0000256" key="3">
    <source>
        <dbReference type="ARBA" id="ARBA00022603"/>
    </source>
</evidence>
<evidence type="ECO:0000313" key="10">
    <source>
        <dbReference type="Proteomes" id="UP000249299"/>
    </source>
</evidence>
<evidence type="ECO:0000256" key="7">
    <source>
        <dbReference type="HAMAP-Rule" id="MF_01057"/>
    </source>
</evidence>
<feature type="compositionally biased region" description="Basic residues" evidence="8">
    <location>
        <begin position="11"/>
        <end position="20"/>
    </location>
</feature>
<evidence type="ECO:0000256" key="4">
    <source>
        <dbReference type="ARBA" id="ARBA00022679"/>
    </source>
</evidence>
<dbReference type="InterPro" id="IPR055361">
    <property type="entry name" value="tRNA_methyltr_TrmB_bact"/>
</dbReference>
<comment type="similarity">
    <text evidence="7">Belongs to the class I-like SAM-binding methyltransferase superfamily. TrmB family.</text>
</comment>
<dbReference type="EMBL" id="NPEV01000034">
    <property type="protein sequence ID" value="RAI26184.1"/>
    <property type="molecule type" value="Genomic_DNA"/>
</dbReference>
<dbReference type="PANTHER" id="PTHR23417:SF14">
    <property type="entry name" value="PENTACOTRIPEPTIDE-REPEAT REGION OF PRORP DOMAIN-CONTAINING PROTEIN"/>
    <property type="match status" value="1"/>
</dbReference>
<feature type="binding site" evidence="7">
    <location>
        <position position="135"/>
    </location>
    <ligand>
        <name>S-adenosyl-L-methionine</name>
        <dbReference type="ChEBI" id="CHEBI:59789"/>
    </ligand>
</feature>
<dbReference type="InterPro" id="IPR003358">
    <property type="entry name" value="tRNA_(Gua-N-7)_MeTrfase_Trmb"/>
</dbReference>
<proteinExistence type="inferred from homology"/>
<feature type="binding site" evidence="7">
    <location>
        <position position="139"/>
    </location>
    <ligand>
        <name>substrate</name>
    </ligand>
</feature>
<dbReference type="Proteomes" id="UP000249299">
    <property type="component" value="Unassembled WGS sequence"/>
</dbReference>
<dbReference type="UniPathway" id="UPA00989"/>
<keyword evidence="6 7" id="KW-0819">tRNA processing</keyword>
<dbReference type="Pfam" id="PF02390">
    <property type="entry name" value="Methyltransf_4"/>
    <property type="match status" value="1"/>
</dbReference>
<dbReference type="AlphaFoldDB" id="A0A327JLD7"/>
<evidence type="ECO:0000256" key="6">
    <source>
        <dbReference type="ARBA" id="ARBA00022694"/>
    </source>
</evidence>
<comment type="caution">
    <text evidence="7">Lacks conserved residue(s) required for the propagation of feature annotation.</text>
</comment>
<evidence type="ECO:0000256" key="5">
    <source>
        <dbReference type="ARBA" id="ARBA00022691"/>
    </source>
</evidence>
<gene>
    <name evidence="7" type="primary">trmB</name>
    <name evidence="9" type="ORF">CH339_15030</name>
</gene>
<feature type="region of interest" description="Disordered" evidence="8">
    <location>
        <begin position="1"/>
        <end position="20"/>
    </location>
</feature>
<dbReference type="PANTHER" id="PTHR23417">
    <property type="entry name" value="3-DEOXY-D-MANNO-OCTULOSONIC-ACID TRANSFERASE/TRNA GUANINE-N 7 - -METHYLTRANSFERASE"/>
    <property type="match status" value="1"/>
</dbReference>
<comment type="caution">
    <text evidence="9">The sequence shown here is derived from an EMBL/GenBank/DDBJ whole genome shotgun (WGS) entry which is preliminary data.</text>
</comment>
<comment type="catalytic activity">
    <reaction evidence="1 7">
        <text>guanosine(46) in tRNA + S-adenosyl-L-methionine = N(7)-methylguanosine(46) in tRNA + S-adenosyl-L-homocysteine</text>
        <dbReference type="Rhea" id="RHEA:42708"/>
        <dbReference type="Rhea" id="RHEA-COMP:10188"/>
        <dbReference type="Rhea" id="RHEA-COMP:10189"/>
        <dbReference type="ChEBI" id="CHEBI:57856"/>
        <dbReference type="ChEBI" id="CHEBI:59789"/>
        <dbReference type="ChEBI" id="CHEBI:74269"/>
        <dbReference type="ChEBI" id="CHEBI:74480"/>
        <dbReference type="EC" id="2.1.1.33"/>
    </reaction>
</comment>
<dbReference type="OrthoDB" id="9802090at2"/>
<dbReference type="EC" id="2.1.1.33" evidence="7"/>
<keyword evidence="10" id="KW-1185">Reference proteome</keyword>
<dbReference type="GO" id="GO:0043527">
    <property type="term" value="C:tRNA methyltransferase complex"/>
    <property type="evidence" value="ECO:0007669"/>
    <property type="project" value="TreeGrafter"/>
</dbReference>
<evidence type="ECO:0000256" key="2">
    <source>
        <dbReference type="ARBA" id="ARBA00003015"/>
    </source>
</evidence>
<keyword evidence="3 7" id="KW-0489">Methyltransferase</keyword>
<protein>
    <recommendedName>
        <fullName evidence="7">tRNA (guanine-N(7)-)-methyltransferase</fullName>
        <ecNumber evidence="7">2.1.1.33</ecNumber>
    </recommendedName>
    <alternativeName>
        <fullName evidence="7">tRNA (guanine(46)-N(7))-methyltransferase</fullName>
    </alternativeName>
    <alternativeName>
        <fullName evidence="7">tRNA(m7G46)-methyltransferase</fullName>
    </alternativeName>
</protein>
<dbReference type="GO" id="GO:0008176">
    <property type="term" value="F:tRNA (guanine(46)-N7)-methyltransferase activity"/>
    <property type="evidence" value="ECO:0007669"/>
    <property type="project" value="UniProtKB-UniRule"/>
</dbReference>
<dbReference type="HAMAP" id="MF_01057">
    <property type="entry name" value="tRNA_methyltr_TrmB"/>
    <property type="match status" value="1"/>
</dbReference>
<feature type="binding site" evidence="7">
    <location>
        <position position="171"/>
    </location>
    <ligand>
        <name>substrate</name>
    </ligand>
</feature>
<dbReference type="SUPFAM" id="SSF53335">
    <property type="entry name" value="S-adenosyl-L-methionine-dependent methyltransferases"/>
    <property type="match status" value="1"/>
</dbReference>
<dbReference type="CDD" id="cd02440">
    <property type="entry name" value="AdoMet_MTases"/>
    <property type="match status" value="1"/>
</dbReference>
<evidence type="ECO:0000256" key="8">
    <source>
        <dbReference type="SAM" id="MobiDB-lite"/>
    </source>
</evidence>
<evidence type="ECO:0000313" key="9">
    <source>
        <dbReference type="EMBL" id="RAI26184.1"/>
    </source>
</evidence>
<keyword evidence="5 7" id="KW-0949">S-adenosyl-L-methionine</keyword>